<dbReference type="GO" id="GO:0030026">
    <property type="term" value="P:intracellular manganese ion homeostasis"/>
    <property type="evidence" value="ECO:0007669"/>
    <property type="project" value="InterPro"/>
</dbReference>
<evidence type="ECO:0000256" key="5">
    <source>
        <dbReference type="SAM" id="Phobius"/>
    </source>
</evidence>
<feature type="transmembrane region" description="Helical" evidence="5">
    <location>
        <begin position="20"/>
        <end position="40"/>
    </location>
</feature>
<dbReference type="PANTHER" id="PTHR31851">
    <property type="entry name" value="FE(2+)/MN(2+) TRANSPORTER PCL1"/>
    <property type="match status" value="1"/>
</dbReference>
<reference evidence="6 7" key="1">
    <citation type="submission" date="2019-08" db="EMBL/GenBank/DDBJ databases">
        <authorList>
            <person name="Vazquez-Campos X."/>
        </authorList>
    </citation>
    <scope>NUCLEOTIDE SEQUENCE [LARGE SCALE GENOMIC DNA]</scope>
    <source>
        <strain evidence="6">LFW-283_2</strain>
    </source>
</reference>
<dbReference type="InterPro" id="IPR008217">
    <property type="entry name" value="Ccc1_fam"/>
</dbReference>
<name>A0A5E4LTC0_9ARCH</name>
<feature type="transmembrane region" description="Helical" evidence="5">
    <location>
        <begin position="207"/>
        <end position="229"/>
    </location>
</feature>
<evidence type="ECO:0000256" key="1">
    <source>
        <dbReference type="ARBA" id="ARBA00004127"/>
    </source>
</evidence>
<keyword evidence="4 5" id="KW-0472">Membrane</keyword>
<comment type="subcellular location">
    <subcellularLocation>
        <location evidence="1">Endomembrane system</location>
        <topology evidence="1">Multi-pass membrane protein</topology>
    </subcellularLocation>
</comment>
<evidence type="ECO:0000256" key="2">
    <source>
        <dbReference type="ARBA" id="ARBA00022692"/>
    </source>
</evidence>
<comment type="caution">
    <text evidence="6">The sequence shown here is derived from an EMBL/GenBank/DDBJ whole genome shotgun (WGS) entry which is preliminary data.</text>
</comment>
<feature type="transmembrane region" description="Helical" evidence="5">
    <location>
        <begin position="152"/>
        <end position="172"/>
    </location>
</feature>
<dbReference type="AlphaFoldDB" id="A0A5E4LTC0"/>
<evidence type="ECO:0000313" key="6">
    <source>
        <dbReference type="EMBL" id="VVC04137.1"/>
    </source>
</evidence>
<accession>A0A5E4LTC0</accession>
<organism evidence="6 7">
    <name type="scientific">Candidatus Bilamarchaeum dharawalense</name>
    <dbReference type="NCBI Taxonomy" id="2885759"/>
    <lineage>
        <taxon>Archaea</taxon>
        <taxon>Candidatus Micrarchaeota</taxon>
        <taxon>Candidatus Micrarchaeia</taxon>
        <taxon>Candidatus Anstonellales</taxon>
        <taxon>Candidatus Bilamarchaeaceae</taxon>
        <taxon>Candidatus Bilamarchaeum</taxon>
    </lineage>
</organism>
<dbReference type="GO" id="GO:0005384">
    <property type="term" value="F:manganese ion transmembrane transporter activity"/>
    <property type="evidence" value="ECO:0007669"/>
    <property type="project" value="InterPro"/>
</dbReference>
<dbReference type="Pfam" id="PF01988">
    <property type="entry name" value="VIT1"/>
    <property type="match status" value="1"/>
</dbReference>
<proteinExistence type="predicted"/>
<dbReference type="GO" id="GO:0012505">
    <property type="term" value="C:endomembrane system"/>
    <property type="evidence" value="ECO:0007669"/>
    <property type="project" value="UniProtKB-SubCell"/>
</dbReference>
<gene>
    <name evidence="6" type="ORF">LFW2832_00761</name>
</gene>
<dbReference type="EMBL" id="CABMJJ010000009">
    <property type="protein sequence ID" value="VVC04137.1"/>
    <property type="molecule type" value="Genomic_DNA"/>
</dbReference>
<feature type="transmembrane region" description="Helical" evidence="5">
    <location>
        <begin position="178"/>
        <end position="195"/>
    </location>
</feature>
<evidence type="ECO:0000256" key="3">
    <source>
        <dbReference type="ARBA" id="ARBA00022989"/>
    </source>
</evidence>
<keyword evidence="3 5" id="KW-1133">Transmembrane helix</keyword>
<sequence length="234" mass="25522">MQEHAEQHRTGRGELFRNLILGGQDGLVNVLGIILGVAVATQSTPLVILAGLAAAFAESVSMAAVAFTSSRAEVEHYDAELKRELWEMENLPEREKDEIVQIYKAKGFSGKLLDQVVDKIISNKKVWLETMMKDELHLEDPRDGMSPVKQSILVGVSAIIGSLIPLFPFFFFPVSTSIWLGLILSFITLFVLGAYKSHQISGKWFVGGFELMIIGGAAAVAGYAVGVIFQVPVS</sequence>
<dbReference type="Proteomes" id="UP000789941">
    <property type="component" value="Unassembled WGS sequence"/>
</dbReference>
<protein>
    <submittedName>
        <fullName evidence="6">VIT family protein</fullName>
    </submittedName>
</protein>
<keyword evidence="2 5" id="KW-0812">Transmembrane</keyword>
<feature type="transmembrane region" description="Helical" evidence="5">
    <location>
        <begin position="46"/>
        <end position="67"/>
    </location>
</feature>
<evidence type="ECO:0000313" key="7">
    <source>
        <dbReference type="Proteomes" id="UP000789941"/>
    </source>
</evidence>
<evidence type="ECO:0000256" key="4">
    <source>
        <dbReference type="ARBA" id="ARBA00023136"/>
    </source>
</evidence>